<dbReference type="PANTHER" id="PTHR30221">
    <property type="entry name" value="SMALL-CONDUCTANCE MECHANOSENSITIVE CHANNEL"/>
    <property type="match status" value="1"/>
</dbReference>
<dbReference type="InterPro" id="IPR010920">
    <property type="entry name" value="LSM_dom_sf"/>
</dbReference>
<evidence type="ECO:0000256" key="1">
    <source>
        <dbReference type="ARBA" id="ARBA00004651"/>
    </source>
</evidence>
<keyword evidence="5 7" id="KW-1133">Transmembrane helix</keyword>
<dbReference type="RefSeq" id="WP_115091877.1">
    <property type="nucleotide sequence ID" value="NZ_CP068107.1"/>
</dbReference>
<accession>A0A378U1B5</accession>
<sequence length="275" mass="30148">MEIVLQGLEKMLESMWQAIPKILLGLVILGIGSYLIKLVLKLIRRRLEKRDVELSLRGFLLSVVKATLYIILLIIVAATMGFQVAGIATIFASAGLAIGLALQGSLSNFAGGVLVLLFKPFKVGDYISNPSGTEGTVERIDLLYTTLTSATGLKIFSPNGPLANSVITNYSEITSRRYDFIVGINYSDNIKEVQTIILGALAKHQAVLQTPEPIVFVTNLGESAVDLNVRMWIGKADYWNTVYEIQQVVIGALDQANIEIPFPQRELHIVSDKTK</sequence>
<dbReference type="SUPFAM" id="SSF82689">
    <property type="entry name" value="Mechanosensitive channel protein MscS (YggB), C-terminal domain"/>
    <property type="match status" value="1"/>
</dbReference>
<dbReference type="Gene3D" id="3.30.70.100">
    <property type="match status" value="1"/>
</dbReference>
<gene>
    <name evidence="10" type="primary">mscS_1</name>
    <name evidence="10" type="ORF">NCTC11179_02539</name>
</gene>
<dbReference type="EMBL" id="UGQL01000002">
    <property type="protein sequence ID" value="STZ69049.1"/>
    <property type="molecule type" value="Genomic_DNA"/>
</dbReference>
<keyword evidence="3" id="KW-1003">Cell membrane</keyword>
<evidence type="ECO:0000259" key="8">
    <source>
        <dbReference type="Pfam" id="PF00924"/>
    </source>
</evidence>
<dbReference type="InterPro" id="IPR011066">
    <property type="entry name" value="MscS_channel_C_sf"/>
</dbReference>
<dbReference type="AlphaFoldDB" id="A0A378U1B5"/>
<dbReference type="Pfam" id="PF05552">
    <property type="entry name" value="MS_channel_1st_1"/>
    <property type="match status" value="1"/>
</dbReference>
<feature type="transmembrane region" description="Helical" evidence="7">
    <location>
        <begin position="90"/>
        <end position="118"/>
    </location>
</feature>
<dbReference type="SUPFAM" id="SSF82861">
    <property type="entry name" value="Mechanosensitive channel protein MscS (YggB), transmembrane region"/>
    <property type="match status" value="1"/>
</dbReference>
<feature type="domain" description="Mechanosensitive ion channel MscS" evidence="8">
    <location>
        <begin position="105"/>
        <end position="171"/>
    </location>
</feature>
<dbReference type="InterPro" id="IPR011014">
    <property type="entry name" value="MscS_channel_TM-2"/>
</dbReference>
<organism evidence="10 11">
    <name type="scientific">Myroides odoratus</name>
    <name type="common">Flavobacterium odoratum</name>
    <dbReference type="NCBI Taxonomy" id="256"/>
    <lineage>
        <taxon>Bacteria</taxon>
        <taxon>Pseudomonadati</taxon>
        <taxon>Bacteroidota</taxon>
        <taxon>Flavobacteriia</taxon>
        <taxon>Flavobacteriales</taxon>
        <taxon>Flavobacteriaceae</taxon>
        <taxon>Myroides</taxon>
    </lineage>
</organism>
<dbReference type="InterPro" id="IPR045275">
    <property type="entry name" value="MscS_archaea/bacteria_type"/>
</dbReference>
<dbReference type="Gene3D" id="1.10.287.1260">
    <property type="match status" value="1"/>
</dbReference>
<proteinExistence type="inferred from homology"/>
<dbReference type="InterPro" id="IPR023408">
    <property type="entry name" value="MscS_beta-dom_sf"/>
</dbReference>
<comment type="similarity">
    <text evidence="2">Belongs to the MscS (TC 1.A.23) family.</text>
</comment>
<feature type="domain" description="Mechanosensitive ion channel MscS C-terminal" evidence="9">
    <location>
        <begin position="180"/>
        <end position="260"/>
    </location>
</feature>
<name>A0A378U1B5_MYROD</name>
<dbReference type="Proteomes" id="UP000255024">
    <property type="component" value="Unassembled WGS sequence"/>
</dbReference>
<dbReference type="InterPro" id="IPR006685">
    <property type="entry name" value="MscS_channel_2nd"/>
</dbReference>
<evidence type="ECO:0000256" key="6">
    <source>
        <dbReference type="ARBA" id="ARBA00023136"/>
    </source>
</evidence>
<dbReference type="SUPFAM" id="SSF50182">
    <property type="entry name" value="Sm-like ribonucleoproteins"/>
    <property type="match status" value="1"/>
</dbReference>
<dbReference type="PANTHER" id="PTHR30221:SF1">
    <property type="entry name" value="SMALL-CONDUCTANCE MECHANOSENSITIVE CHANNEL"/>
    <property type="match status" value="1"/>
</dbReference>
<feature type="transmembrane region" description="Helical" evidence="7">
    <location>
        <begin position="18"/>
        <end position="40"/>
    </location>
</feature>
<reference evidence="10 11" key="1">
    <citation type="submission" date="2018-06" db="EMBL/GenBank/DDBJ databases">
        <authorList>
            <consortium name="Pathogen Informatics"/>
            <person name="Doyle S."/>
        </authorList>
    </citation>
    <scope>NUCLEOTIDE SEQUENCE [LARGE SCALE GENOMIC DNA]</scope>
    <source>
        <strain evidence="10 11">NCTC11179</strain>
    </source>
</reference>
<evidence type="ECO:0000256" key="5">
    <source>
        <dbReference type="ARBA" id="ARBA00022989"/>
    </source>
</evidence>
<keyword evidence="4 7" id="KW-0812">Transmembrane</keyword>
<evidence type="ECO:0000256" key="2">
    <source>
        <dbReference type="ARBA" id="ARBA00008017"/>
    </source>
</evidence>
<dbReference type="InterPro" id="IPR008910">
    <property type="entry name" value="MSC_TM_helix"/>
</dbReference>
<dbReference type="Pfam" id="PF21082">
    <property type="entry name" value="MS_channel_3rd"/>
    <property type="match status" value="1"/>
</dbReference>
<evidence type="ECO:0000313" key="11">
    <source>
        <dbReference type="Proteomes" id="UP000255024"/>
    </source>
</evidence>
<dbReference type="Pfam" id="PF00924">
    <property type="entry name" value="MS_channel_2nd"/>
    <property type="match status" value="1"/>
</dbReference>
<dbReference type="GO" id="GO:0008381">
    <property type="term" value="F:mechanosensitive monoatomic ion channel activity"/>
    <property type="evidence" value="ECO:0007669"/>
    <property type="project" value="InterPro"/>
</dbReference>
<keyword evidence="6 7" id="KW-0472">Membrane</keyword>
<evidence type="ECO:0000313" key="10">
    <source>
        <dbReference type="EMBL" id="STZ69049.1"/>
    </source>
</evidence>
<dbReference type="GO" id="GO:0005886">
    <property type="term" value="C:plasma membrane"/>
    <property type="evidence" value="ECO:0007669"/>
    <property type="project" value="UniProtKB-SubCell"/>
</dbReference>
<evidence type="ECO:0000256" key="3">
    <source>
        <dbReference type="ARBA" id="ARBA00022475"/>
    </source>
</evidence>
<keyword evidence="11" id="KW-1185">Reference proteome</keyword>
<evidence type="ECO:0000256" key="4">
    <source>
        <dbReference type="ARBA" id="ARBA00022692"/>
    </source>
</evidence>
<evidence type="ECO:0000256" key="7">
    <source>
        <dbReference type="SAM" id="Phobius"/>
    </source>
</evidence>
<dbReference type="Gene3D" id="2.30.30.60">
    <property type="match status" value="1"/>
</dbReference>
<protein>
    <submittedName>
        <fullName evidence="10">Small-conductance mechanosensitive channel</fullName>
    </submittedName>
</protein>
<dbReference type="InterPro" id="IPR049278">
    <property type="entry name" value="MS_channel_C"/>
</dbReference>
<evidence type="ECO:0000259" key="9">
    <source>
        <dbReference type="Pfam" id="PF21082"/>
    </source>
</evidence>
<comment type="subcellular location">
    <subcellularLocation>
        <location evidence="1">Cell membrane</location>
        <topology evidence="1">Multi-pass membrane protein</topology>
    </subcellularLocation>
</comment>
<feature type="transmembrane region" description="Helical" evidence="7">
    <location>
        <begin position="60"/>
        <end position="84"/>
    </location>
</feature>